<dbReference type="STRING" id="1798665.A2942_00560"/>
<dbReference type="InterPro" id="IPR050249">
    <property type="entry name" value="Pseudomonas-type_ThrB"/>
</dbReference>
<dbReference type="EMBL" id="MHLP01000039">
    <property type="protein sequence ID" value="OGZ11271.1"/>
    <property type="molecule type" value="Genomic_DNA"/>
</dbReference>
<dbReference type="SUPFAM" id="SSF56112">
    <property type="entry name" value="Protein kinase-like (PK-like)"/>
    <property type="match status" value="1"/>
</dbReference>
<protein>
    <recommendedName>
        <fullName evidence="1">Aminoglycoside phosphotransferase domain-containing protein</fullName>
    </recommendedName>
</protein>
<feature type="domain" description="Aminoglycoside phosphotransferase" evidence="1">
    <location>
        <begin position="27"/>
        <end position="252"/>
    </location>
</feature>
<evidence type="ECO:0000313" key="3">
    <source>
        <dbReference type="Proteomes" id="UP000178534"/>
    </source>
</evidence>
<evidence type="ECO:0000313" key="2">
    <source>
        <dbReference type="EMBL" id="OGZ11271.1"/>
    </source>
</evidence>
<accession>A0A1G2DE92</accession>
<dbReference type="Pfam" id="PF01636">
    <property type="entry name" value="APH"/>
    <property type="match status" value="1"/>
</dbReference>
<dbReference type="Gene3D" id="3.90.1200.10">
    <property type="match status" value="1"/>
</dbReference>
<dbReference type="InterPro" id="IPR011009">
    <property type="entry name" value="Kinase-like_dom_sf"/>
</dbReference>
<dbReference type="AlphaFoldDB" id="A0A1G2DE92"/>
<reference evidence="2 3" key="1">
    <citation type="journal article" date="2016" name="Nat. Commun.">
        <title>Thousands of microbial genomes shed light on interconnected biogeochemical processes in an aquifer system.</title>
        <authorList>
            <person name="Anantharaman K."/>
            <person name="Brown C.T."/>
            <person name="Hug L.A."/>
            <person name="Sharon I."/>
            <person name="Castelle C.J."/>
            <person name="Probst A.J."/>
            <person name="Thomas B.C."/>
            <person name="Singh A."/>
            <person name="Wilkins M.J."/>
            <person name="Karaoz U."/>
            <person name="Brodie E.L."/>
            <person name="Williams K.H."/>
            <person name="Hubbard S.S."/>
            <person name="Banfield J.F."/>
        </authorList>
    </citation>
    <scope>NUCLEOTIDE SEQUENCE [LARGE SCALE GENOMIC DNA]</scope>
</reference>
<gene>
    <name evidence="2" type="ORF">A2942_00560</name>
</gene>
<dbReference type="PANTHER" id="PTHR21064">
    <property type="entry name" value="AMINOGLYCOSIDE PHOSPHOTRANSFERASE DOMAIN-CONTAINING PROTEIN-RELATED"/>
    <property type="match status" value="1"/>
</dbReference>
<dbReference type="PANTHER" id="PTHR21064:SF5">
    <property type="entry name" value="SLR1880 PROTEIN"/>
    <property type="match status" value="1"/>
</dbReference>
<name>A0A1G2DE92_9BACT</name>
<evidence type="ECO:0000259" key="1">
    <source>
        <dbReference type="Pfam" id="PF01636"/>
    </source>
</evidence>
<proteinExistence type="predicted"/>
<dbReference type="InterPro" id="IPR002575">
    <property type="entry name" value="Aminoglycoside_PTrfase"/>
</dbReference>
<comment type="caution">
    <text evidence="2">The sequence shown here is derived from an EMBL/GenBank/DDBJ whole genome shotgun (WGS) entry which is preliminary data.</text>
</comment>
<sequence length="358" mass="40758">MLMDAQQETPLQNIAKQFQIDGTIANIEPFGNGRINETLLITTDNGERYVLQKLHSMFSPAVLEDIHALTRTMRERGLTTPLLVPTKTGELGLVKNGDCWRILTYISGRTIEDRMTPEEAQNGMELIGNFHNTFAKHEYEFRHARVGFHDTPSIMTKLNDTMSEYADSEKQRMLEPFGTHIKDAYGKHVNAWMHLPRRIIHGDLKLNNIRFAEHSSAAIALLDLDTLGRHSVLIDLADAARSWCNRADEGDVEHAEFDLAIFRAMMEGYDHTADFLSKEERAALPEAIAQITLELAARFLTDAYRESYFTFDAANYPDRLTQNLTKARAQFALHQDIVRKQNDIEKITENKNPDHCSG</sequence>
<dbReference type="Proteomes" id="UP000178534">
    <property type="component" value="Unassembled WGS sequence"/>
</dbReference>
<organism evidence="2 3">
    <name type="scientific">Candidatus Lloydbacteria bacterium RIFCSPLOWO2_01_FULL_50_20</name>
    <dbReference type="NCBI Taxonomy" id="1798665"/>
    <lineage>
        <taxon>Bacteria</taxon>
        <taxon>Candidatus Lloydiibacteriota</taxon>
    </lineage>
</organism>
<dbReference type="Gene3D" id="3.30.200.20">
    <property type="entry name" value="Phosphorylase Kinase, domain 1"/>
    <property type="match status" value="1"/>
</dbReference>